<accession>F2LU68</accession>
<comment type="similarity">
    <text evidence="4">Belongs to the MqnA/MqnD family. MqnA subfamily.</text>
</comment>
<evidence type="ECO:0000256" key="4">
    <source>
        <dbReference type="HAMAP-Rule" id="MF_00995"/>
    </source>
</evidence>
<dbReference type="AlphaFoldDB" id="F2LU68"/>
<protein>
    <recommendedName>
        <fullName evidence="4">Chorismate dehydratase</fullName>
        <ecNumber evidence="4">4.2.1.151</ecNumber>
    </recommendedName>
    <alternativeName>
        <fullName evidence="4">Menaquinone biosynthetic enzyme MqnA</fullName>
    </alternativeName>
</protein>
<evidence type="ECO:0000313" key="6">
    <source>
        <dbReference type="Proteomes" id="UP000008139"/>
    </source>
</evidence>
<evidence type="ECO:0000256" key="1">
    <source>
        <dbReference type="ARBA" id="ARBA00004863"/>
    </source>
</evidence>
<dbReference type="EC" id="4.2.1.151" evidence="4"/>
<keyword evidence="6" id="KW-1185">Reference proteome</keyword>
<dbReference type="EMBL" id="CP002606">
    <property type="protein sequence ID" value="AEA34531.1"/>
    <property type="molecule type" value="Genomic_DNA"/>
</dbReference>
<dbReference type="eggNOG" id="COG1427">
    <property type="taxonomic scope" value="Bacteria"/>
</dbReference>
<dbReference type="KEGG" id="hmr:Hipma_1576"/>
<comment type="pathway">
    <text evidence="1 4">Quinol/quinone metabolism; menaquinone biosynthesis.</text>
</comment>
<dbReference type="SUPFAM" id="SSF53850">
    <property type="entry name" value="Periplasmic binding protein-like II"/>
    <property type="match status" value="1"/>
</dbReference>
<evidence type="ECO:0000313" key="5">
    <source>
        <dbReference type="EMBL" id="AEA34531.1"/>
    </source>
</evidence>
<dbReference type="GO" id="GO:0016836">
    <property type="term" value="F:hydro-lyase activity"/>
    <property type="evidence" value="ECO:0007669"/>
    <property type="project" value="UniProtKB-UniRule"/>
</dbReference>
<evidence type="ECO:0000256" key="3">
    <source>
        <dbReference type="ARBA" id="ARBA00023239"/>
    </source>
</evidence>
<dbReference type="Pfam" id="PF02621">
    <property type="entry name" value="VitK2_biosynth"/>
    <property type="match status" value="1"/>
</dbReference>
<comment type="catalytic activity">
    <reaction evidence="4">
        <text>chorismate = 3-[(1-carboxyvinyl)-oxy]benzoate + H2O</text>
        <dbReference type="Rhea" id="RHEA:40051"/>
        <dbReference type="ChEBI" id="CHEBI:15377"/>
        <dbReference type="ChEBI" id="CHEBI:29748"/>
        <dbReference type="ChEBI" id="CHEBI:76981"/>
        <dbReference type="EC" id="4.2.1.151"/>
    </reaction>
</comment>
<reference evidence="5 6" key="1">
    <citation type="journal article" date="2011" name="Stand. Genomic Sci.">
        <title>Complete genome sequence of the thermophilic sulfur-reducer Hippea maritima type strain (MH(2)).</title>
        <authorList>
            <person name="Huntemann M."/>
            <person name="Lu M."/>
            <person name="Nolan M."/>
            <person name="Lapidus A."/>
            <person name="Lucas S."/>
            <person name="Hammon N."/>
            <person name="Deshpande S."/>
            <person name="Cheng J.F."/>
            <person name="Tapia R."/>
            <person name="Han C."/>
            <person name="Goodwin L."/>
            <person name="Pitluck S."/>
            <person name="Liolios K."/>
            <person name="Pagani I."/>
            <person name="Ivanova N."/>
            <person name="Ovchinikova G."/>
            <person name="Pati A."/>
            <person name="Chen A."/>
            <person name="Palaniappan K."/>
            <person name="Land M."/>
            <person name="Hauser L."/>
            <person name="Jeffries C.D."/>
            <person name="Detter J.C."/>
            <person name="Brambilla E.M."/>
            <person name="Rohde M."/>
            <person name="Spring S."/>
            <person name="Goker M."/>
            <person name="Woyke T."/>
            <person name="Bristow J."/>
            <person name="Eisen J.A."/>
            <person name="Markowitz V."/>
            <person name="Hugenholtz P."/>
            <person name="Kyrpides N.C."/>
            <person name="Klenk H.P."/>
            <person name="Mavromatis K."/>
        </authorList>
    </citation>
    <scope>NUCLEOTIDE SEQUENCE [LARGE SCALE GENOMIC DNA]</scope>
    <source>
        <strain evidence="6">ATCC 700847 / DSM 10411 / MH2</strain>
    </source>
</reference>
<reference evidence="6" key="2">
    <citation type="submission" date="2011-03" db="EMBL/GenBank/DDBJ databases">
        <title>The complete genome of Hippea maritima DSM 10411.</title>
        <authorList>
            <consortium name="US DOE Joint Genome Institute (JGI-PGF)"/>
            <person name="Lucas S."/>
            <person name="Copeland A."/>
            <person name="Lapidus A."/>
            <person name="Bruce D."/>
            <person name="Goodwin L."/>
            <person name="Pitluck S."/>
            <person name="Peters L."/>
            <person name="Kyrpides N."/>
            <person name="Mavromatis K."/>
            <person name="Pagani I."/>
            <person name="Ivanova N."/>
            <person name="Mikhailova N."/>
            <person name="Lu M."/>
            <person name="Detter J.C."/>
            <person name="Tapia R."/>
            <person name="Han C."/>
            <person name="Land M."/>
            <person name="Hauser L."/>
            <person name="Markowitz V."/>
            <person name="Cheng J.-F."/>
            <person name="Hugenholtz P."/>
            <person name="Woyke T."/>
            <person name="Wu D."/>
            <person name="Spring S."/>
            <person name="Schroeder M."/>
            <person name="Brambilla E."/>
            <person name="Klenk H.-P."/>
            <person name="Eisen J.A."/>
        </authorList>
    </citation>
    <scope>NUCLEOTIDE SEQUENCE [LARGE SCALE GENOMIC DNA]</scope>
    <source>
        <strain evidence="6">ATCC 700847 / DSM 10411 / MH2</strain>
    </source>
</reference>
<dbReference type="UniPathway" id="UPA00079"/>
<dbReference type="CDD" id="cd13634">
    <property type="entry name" value="PBP2_Sco4506"/>
    <property type="match status" value="1"/>
</dbReference>
<keyword evidence="3 4" id="KW-0456">Lyase</keyword>
<dbReference type="InterPro" id="IPR030868">
    <property type="entry name" value="MqnA"/>
</dbReference>
<evidence type="ECO:0000256" key="2">
    <source>
        <dbReference type="ARBA" id="ARBA00022428"/>
    </source>
</evidence>
<dbReference type="PANTHER" id="PTHR37690">
    <property type="entry name" value="CHORISMATE DEHYDRATASE"/>
    <property type="match status" value="1"/>
</dbReference>
<dbReference type="Proteomes" id="UP000008139">
    <property type="component" value="Chromosome"/>
</dbReference>
<dbReference type="InParanoid" id="F2LU68"/>
<sequence length="260" mass="30078">MVEKSRKKGMKVALVEFLNAVPLYYALKMRIIKNDFEFVSAVPSQCARLLFEKSVDISNVSVVEYVNSSDYAILSDGCIATNKRVKSVVMFLNKPINKIKRVKLDKNSKTSVALIKVLFRFKYNISVDYVYDGDADCELVIGDRALERLKSAQEGEVLDLAVEWYNFTNLPFVFAVWITNRMIDDEVKEKFYLSKDMGKRMINDICSEFSHLIDKKSCRDYLTKNLSYDLTEDKKEAIEVFFDYAYRCGAISNNRPLRFI</sequence>
<dbReference type="HAMAP" id="MF_00995">
    <property type="entry name" value="MqnA"/>
    <property type="match status" value="1"/>
</dbReference>
<dbReference type="STRING" id="760142.Hipma_1576"/>
<gene>
    <name evidence="4" type="primary">mqnA</name>
    <name evidence="5" type="ordered locus">Hipma_1576</name>
</gene>
<keyword evidence="2 4" id="KW-0474">Menaquinone biosynthesis</keyword>
<organism evidence="5 6">
    <name type="scientific">Hippea maritima (strain ATCC 700847 / DSM 10411 / MH2)</name>
    <dbReference type="NCBI Taxonomy" id="760142"/>
    <lineage>
        <taxon>Bacteria</taxon>
        <taxon>Pseudomonadati</taxon>
        <taxon>Campylobacterota</taxon>
        <taxon>Desulfurellia</taxon>
        <taxon>Desulfurellales</taxon>
        <taxon>Hippeaceae</taxon>
        <taxon>Hippea</taxon>
    </lineage>
</organism>
<comment type="function">
    <text evidence="4">Catalyzes the dehydration of chorismate into 3-[(1-carboxyvinyl)oxy]benzoate, a step in the biosynthesis of menaquinone (MK, vitamin K2).</text>
</comment>
<proteinExistence type="inferred from homology"/>
<dbReference type="HOGENOM" id="CLU_059898_0_0_7"/>
<dbReference type="GO" id="GO:0009234">
    <property type="term" value="P:menaquinone biosynthetic process"/>
    <property type="evidence" value="ECO:0007669"/>
    <property type="project" value="UniProtKB-UniRule"/>
</dbReference>
<dbReference type="PANTHER" id="PTHR37690:SF1">
    <property type="entry name" value="CHORISMATE DEHYDRATASE"/>
    <property type="match status" value="1"/>
</dbReference>
<dbReference type="InterPro" id="IPR003773">
    <property type="entry name" value="Menaquinone_biosynth"/>
</dbReference>
<name>F2LU68_HIPMA</name>
<dbReference type="Gene3D" id="3.40.190.10">
    <property type="entry name" value="Periplasmic binding protein-like II"/>
    <property type="match status" value="2"/>
</dbReference>